<reference evidence="1 2" key="1">
    <citation type="journal article" date="2021" name="Appl. Environ. Microbiol.">
        <title>Genetic linkage and physical mapping for an oyster mushroom Pleurotus cornucopiae and QTL analysis for the trait cap color.</title>
        <authorList>
            <person name="Zhang Y."/>
            <person name="Gao W."/>
            <person name="Sonnenberg A."/>
            <person name="Chen Q."/>
            <person name="Zhang J."/>
            <person name="Huang C."/>
        </authorList>
    </citation>
    <scope>NUCLEOTIDE SEQUENCE [LARGE SCALE GENOMIC DNA]</scope>
    <source>
        <strain evidence="1">CCMSSC00406</strain>
    </source>
</reference>
<protein>
    <submittedName>
        <fullName evidence="1">Uncharacterized protein</fullName>
    </submittedName>
</protein>
<keyword evidence="2" id="KW-1185">Reference proteome</keyword>
<sequence length="476" mass="54176">MHHFAAETTPRLLLIPEMIHRIFQLSSDEENVAHACVCKAWNEEATRVIWHDVPAGHLFSLLAAMVSHRGEDRETYFSFSRAITEDDWDRFDRYSSKVHSLRFTQRFDPSVFKEIALGRRRLDFLPNLSALFNAPATPLFAYPTIKRLFIDEVRPAGQVTCWLGLAERRIPGIEHISIKPQLYPNDDVLHTFTSLLRRTSLKKLDVPFGYLNDSNFFILASMPNLERVSTARPFWIEDADSFSVRSLSRLPTNPFQSLQEFSVHLDFEAAVAYITTFDSFLKLRVLKITSDAPEASNNYMALLNIIALRCPVLKVLGLARKSSSVSSTLGPTDSAFNHPNRQLEHVLQSLRHLESLSLQCFGVQGRFPLRHLPLFAHHSKSIKHLHLDIDSELSSDNAISPHVFSTLKTLHFGMYSNTIAEPTEVANFLSRILPPDCRISANSGSGERYDRLELVKLWVPALVKARMEERNAIDKT</sequence>
<accession>A0ACB7IZB3</accession>
<gene>
    <name evidence="1" type="ORF">CCMSSC00406_0009248</name>
</gene>
<name>A0ACB7IZB3_PLECO</name>
<dbReference type="Proteomes" id="UP000824881">
    <property type="component" value="Unassembled WGS sequence"/>
</dbReference>
<evidence type="ECO:0000313" key="2">
    <source>
        <dbReference type="Proteomes" id="UP000824881"/>
    </source>
</evidence>
<dbReference type="EMBL" id="WQMT02000004">
    <property type="protein sequence ID" value="KAG9223617.1"/>
    <property type="molecule type" value="Genomic_DNA"/>
</dbReference>
<proteinExistence type="predicted"/>
<organism evidence="1 2">
    <name type="scientific">Pleurotus cornucopiae</name>
    <name type="common">Cornucopia mushroom</name>
    <dbReference type="NCBI Taxonomy" id="5321"/>
    <lineage>
        <taxon>Eukaryota</taxon>
        <taxon>Fungi</taxon>
        <taxon>Dikarya</taxon>
        <taxon>Basidiomycota</taxon>
        <taxon>Agaricomycotina</taxon>
        <taxon>Agaricomycetes</taxon>
        <taxon>Agaricomycetidae</taxon>
        <taxon>Agaricales</taxon>
        <taxon>Pleurotineae</taxon>
        <taxon>Pleurotaceae</taxon>
        <taxon>Pleurotus</taxon>
    </lineage>
</organism>
<evidence type="ECO:0000313" key="1">
    <source>
        <dbReference type="EMBL" id="KAG9223617.1"/>
    </source>
</evidence>
<comment type="caution">
    <text evidence="1">The sequence shown here is derived from an EMBL/GenBank/DDBJ whole genome shotgun (WGS) entry which is preliminary data.</text>
</comment>